<feature type="compositionally biased region" description="Basic and acidic residues" evidence="1">
    <location>
        <begin position="79"/>
        <end position="99"/>
    </location>
</feature>
<evidence type="ECO:0000313" key="2">
    <source>
        <dbReference type="EMBL" id="KAK2150302.1"/>
    </source>
</evidence>
<dbReference type="EMBL" id="JAODUP010000413">
    <property type="protein sequence ID" value="KAK2150302.1"/>
    <property type="molecule type" value="Genomic_DNA"/>
</dbReference>
<comment type="caution">
    <text evidence="2">The sequence shown here is derived from an EMBL/GenBank/DDBJ whole genome shotgun (WGS) entry which is preliminary data.</text>
</comment>
<feature type="region of interest" description="Disordered" evidence="1">
    <location>
        <begin position="1"/>
        <end position="21"/>
    </location>
</feature>
<proteinExistence type="predicted"/>
<feature type="region of interest" description="Disordered" evidence="1">
    <location>
        <begin position="161"/>
        <end position="181"/>
    </location>
</feature>
<dbReference type="AlphaFoldDB" id="A0AAD9JCK8"/>
<sequence length="334" mass="37812">MRDCDLTSSSGVKDSDSPFGRRLRYTRRADIRKGVERVRRLEGFVRDRWYKMDRGPSRMPPAVGGKSTRLPPLSVSMATEERSDGFRAIRGSPDRDKCTPPDPVKTRRIGFQKITGSSDQTPDYLQDSKRQTKHTNNIYSQKAAFFYDGQVSTLRMPAWKPLPSLKDRNNGRQPDLKQSADEDVVVTGNNADPEMTEGYAFKYSFAPASNRTPRNTPRQLGLPLAAREPTVSFLSRLEKLLTSERESRNDPTDSDALSLAHTSDIEANMDDVSGCVSCEDGEFRVVPKEEDVSHDFMKLEGLVSGVYQRKPVNARRKCLVWAKRHRDVRGYSMQ</sequence>
<feature type="compositionally biased region" description="Polar residues" evidence="1">
    <location>
        <begin position="1"/>
        <end position="12"/>
    </location>
</feature>
<reference evidence="2" key="1">
    <citation type="journal article" date="2023" name="Mol. Biol. Evol.">
        <title>Third-Generation Sequencing Reveals the Adaptive Role of the Epigenome in Three Deep-Sea Polychaetes.</title>
        <authorList>
            <person name="Perez M."/>
            <person name="Aroh O."/>
            <person name="Sun Y."/>
            <person name="Lan Y."/>
            <person name="Juniper S.K."/>
            <person name="Young C.R."/>
            <person name="Angers B."/>
            <person name="Qian P.Y."/>
        </authorList>
    </citation>
    <scope>NUCLEOTIDE SEQUENCE</scope>
    <source>
        <strain evidence="2">P08H-3</strain>
    </source>
</reference>
<evidence type="ECO:0000313" key="3">
    <source>
        <dbReference type="Proteomes" id="UP001208570"/>
    </source>
</evidence>
<name>A0AAD9JCK8_9ANNE</name>
<evidence type="ECO:0000256" key="1">
    <source>
        <dbReference type="SAM" id="MobiDB-lite"/>
    </source>
</evidence>
<keyword evidence="3" id="KW-1185">Reference proteome</keyword>
<protein>
    <submittedName>
        <fullName evidence="2">Uncharacterized protein</fullName>
    </submittedName>
</protein>
<accession>A0AAD9JCK8</accession>
<dbReference type="Proteomes" id="UP001208570">
    <property type="component" value="Unassembled WGS sequence"/>
</dbReference>
<feature type="region of interest" description="Disordered" evidence="1">
    <location>
        <begin position="79"/>
        <end position="106"/>
    </location>
</feature>
<organism evidence="2 3">
    <name type="scientific">Paralvinella palmiformis</name>
    <dbReference type="NCBI Taxonomy" id="53620"/>
    <lineage>
        <taxon>Eukaryota</taxon>
        <taxon>Metazoa</taxon>
        <taxon>Spiralia</taxon>
        <taxon>Lophotrochozoa</taxon>
        <taxon>Annelida</taxon>
        <taxon>Polychaeta</taxon>
        <taxon>Sedentaria</taxon>
        <taxon>Canalipalpata</taxon>
        <taxon>Terebellida</taxon>
        <taxon>Terebelliformia</taxon>
        <taxon>Alvinellidae</taxon>
        <taxon>Paralvinella</taxon>
    </lineage>
</organism>
<feature type="compositionally biased region" description="Basic and acidic residues" evidence="1">
    <location>
        <begin position="165"/>
        <end position="180"/>
    </location>
</feature>
<gene>
    <name evidence="2" type="ORF">LSH36_413g02099</name>
</gene>